<organism evidence="1 2">
    <name type="scientific">Hypsibius exemplaris</name>
    <name type="common">Freshwater tardigrade</name>
    <dbReference type="NCBI Taxonomy" id="2072580"/>
    <lineage>
        <taxon>Eukaryota</taxon>
        <taxon>Metazoa</taxon>
        <taxon>Ecdysozoa</taxon>
        <taxon>Tardigrada</taxon>
        <taxon>Eutardigrada</taxon>
        <taxon>Parachela</taxon>
        <taxon>Hypsibioidea</taxon>
        <taxon>Hypsibiidae</taxon>
        <taxon>Hypsibius</taxon>
    </lineage>
</organism>
<protein>
    <recommendedName>
        <fullName evidence="3">Ribosomal protein L7Ae/L30e/S12e/Gadd45 domain-containing protein</fullName>
    </recommendedName>
</protein>
<dbReference type="GO" id="GO:0005634">
    <property type="term" value="C:nucleus"/>
    <property type="evidence" value="ECO:0007669"/>
    <property type="project" value="InterPro"/>
</dbReference>
<proteinExistence type="predicted"/>
<reference evidence="2" key="1">
    <citation type="submission" date="2017-01" db="EMBL/GenBank/DDBJ databases">
        <title>Comparative genomics of anhydrobiosis in the tardigrade Hypsibius dujardini.</title>
        <authorList>
            <person name="Yoshida Y."/>
            <person name="Koutsovoulos G."/>
            <person name="Laetsch D."/>
            <person name="Stevens L."/>
            <person name="Kumar S."/>
            <person name="Horikawa D."/>
            <person name="Ishino K."/>
            <person name="Komine S."/>
            <person name="Tomita M."/>
            <person name="Blaxter M."/>
            <person name="Arakawa K."/>
        </authorList>
    </citation>
    <scope>NUCLEOTIDE SEQUENCE [LARGE SCALE GENOMIC DNA]</scope>
    <source>
        <strain evidence="2">Z151</strain>
    </source>
</reference>
<name>A0A1W0WXA8_HYPEX</name>
<dbReference type="InterPro" id="IPR029064">
    <property type="entry name" value="Ribosomal_eL30-like_sf"/>
</dbReference>
<keyword evidence="2" id="KW-1185">Reference proteome</keyword>
<dbReference type="PANTHER" id="PTHR10411:SF8">
    <property type="entry name" value="FI09246P"/>
    <property type="match status" value="1"/>
</dbReference>
<dbReference type="GO" id="GO:0005737">
    <property type="term" value="C:cytoplasm"/>
    <property type="evidence" value="ECO:0007669"/>
    <property type="project" value="TreeGrafter"/>
</dbReference>
<dbReference type="Gene3D" id="3.30.1330.30">
    <property type="match status" value="1"/>
</dbReference>
<dbReference type="GO" id="GO:0051726">
    <property type="term" value="P:regulation of cell cycle"/>
    <property type="evidence" value="ECO:0007669"/>
    <property type="project" value="InterPro"/>
</dbReference>
<dbReference type="InterPro" id="IPR024824">
    <property type="entry name" value="GADD45"/>
</dbReference>
<dbReference type="EMBL" id="MTYJ01000035">
    <property type="protein sequence ID" value="OQV19839.1"/>
    <property type="molecule type" value="Genomic_DNA"/>
</dbReference>
<dbReference type="OrthoDB" id="5976967at2759"/>
<evidence type="ECO:0008006" key="3">
    <source>
        <dbReference type="Google" id="ProtNLM"/>
    </source>
</evidence>
<sequence length="174" mass="20084">MIPSTMSSLQDTMTSVRPPWESDLVEALKVSLQLAKEEYRIRIGLGHALQILEVDPHSVVMCILPINPDKLKNPLSHMQLLLIDAFCSENNIRMLKVQCAEDLLSMIDAKYYEQRMQLYEGEEDAEDLPEDGFEDGLVLIQESKNHYLEDQDLRKFYDIAAKHCHTRPIVRLRS</sequence>
<dbReference type="AlphaFoldDB" id="A0A1W0WXA8"/>
<gene>
    <name evidence="1" type="ORF">BV898_06110</name>
</gene>
<dbReference type="PANTHER" id="PTHR10411">
    <property type="entry name" value="GROWTH ARREST AND DNA DAMAGE-INDUCIBLE PROTEIN GADD45"/>
    <property type="match status" value="1"/>
</dbReference>
<evidence type="ECO:0000313" key="2">
    <source>
        <dbReference type="Proteomes" id="UP000192578"/>
    </source>
</evidence>
<dbReference type="Proteomes" id="UP000192578">
    <property type="component" value="Unassembled WGS sequence"/>
</dbReference>
<accession>A0A1W0WXA8</accession>
<comment type="caution">
    <text evidence="1">The sequence shown here is derived from an EMBL/GenBank/DDBJ whole genome shotgun (WGS) entry which is preliminary data.</text>
</comment>
<evidence type="ECO:0000313" key="1">
    <source>
        <dbReference type="EMBL" id="OQV19839.1"/>
    </source>
</evidence>